<accession>F0S4K3</accession>
<dbReference type="OrthoDB" id="9797795at2"/>
<organism evidence="3 4">
    <name type="scientific">Pseudopedobacter saltans (strain ATCC 51119 / DSM 12145 / JCM 21818 / CCUG 39354 / LMG 10337 / NBRC 100064 / NCIMB 13643)</name>
    <name type="common">Pedobacter saltans</name>
    <dbReference type="NCBI Taxonomy" id="762903"/>
    <lineage>
        <taxon>Bacteria</taxon>
        <taxon>Pseudomonadati</taxon>
        <taxon>Bacteroidota</taxon>
        <taxon>Sphingobacteriia</taxon>
        <taxon>Sphingobacteriales</taxon>
        <taxon>Sphingobacteriaceae</taxon>
        <taxon>Pseudopedobacter</taxon>
    </lineage>
</organism>
<dbReference type="EMBL" id="CP002545">
    <property type="protein sequence ID" value="ADY51994.1"/>
    <property type="molecule type" value="Genomic_DNA"/>
</dbReference>
<name>F0S4K3_PSESL</name>
<reference evidence="4" key="2">
    <citation type="submission" date="2011-02" db="EMBL/GenBank/DDBJ databases">
        <title>The complete genome of Pedobacter saltans DSM 12145.</title>
        <authorList>
            <consortium name="US DOE Joint Genome Institute (JGI-PGF)"/>
            <person name="Lucas S."/>
            <person name="Copeland A."/>
            <person name="Lapidus A."/>
            <person name="Bruce D."/>
            <person name="Goodwin L."/>
            <person name="Pitluck S."/>
            <person name="Kyrpides N."/>
            <person name="Mavromatis K."/>
            <person name="Pagani I."/>
            <person name="Ivanova N."/>
            <person name="Ovchinnikova G."/>
            <person name="Lu M."/>
            <person name="Detter J.C."/>
            <person name="Han C."/>
            <person name="Land M."/>
            <person name="Hauser L."/>
            <person name="Markowitz V."/>
            <person name="Cheng J.-F."/>
            <person name="Hugenholtz P."/>
            <person name="Woyke T."/>
            <person name="Wu D."/>
            <person name="Tindall B."/>
            <person name="Pomrenke H.G."/>
            <person name="Brambilla E."/>
            <person name="Klenk H.-P."/>
            <person name="Eisen J.A."/>
        </authorList>
    </citation>
    <scope>NUCLEOTIDE SEQUENCE [LARGE SCALE GENOMIC DNA]</scope>
    <source>
        <strain evidence="4">ATCC 51119 / DSM 12145 / JCM 21818 / LMG 10337 / NBRC 100064 / NCIMB 13643</strain>
    </source>
</reference>
<keyword evidence="2 3" id="KW-0808">Transferase</keyword>
<dbReference type="Gene3D" id="3.40.50.2000">
    <property type="entry name" value="Glycogen Phosphorylase B"/>
    <property type="match status" value="2"/>
</dbReference>
<dbReference type="CDD" id="cd03789">
    <property type="entry name" value="GT9_LPS_heptosyltransferase"/>
    <property type="match status" value="1"/>
</dbReference>
<proteinExistence type="predicted"/>
<dbReference type="RefSeq" id="WP_013632493.1">
    <property type="nucleotide sequence ID" value="NC_015177.1"/>
</dbReference>
<dbReference type="SUPFAM" id="SSF53756">
    <property type="entry name" value="UDP-Glycosyltransferase/glycogen phosphorylase"/>
    <property type="match status" value="1"/>
</dbReference>
<dbReference type="PANTHER" id="PTHR30160">
    <property type="entry name" value="TETRAACYLDISACCHARIDE 4'-KINASE-RELATED"/>
    <property type="match status" value="1"/>
</dbReference>
<evidence type="ECO:0000313" key="3">
    <source>
        <dbReference type="EMBL" id="ADY51994.1"/>
    </source>
</evidence>
<dbReference type="GO" id="GO:0009244">
    <property type="term" value="P:lipopolysaccharide core region biosynthetic process"/>
    <property type="evidence" value="ECO:0007669"/>
    <property type="project" value="TreeGrafter"/>
</dbReference>
<dbReference type="STRING" id="762903.Pedsa_1429"/>
<gene>
    <name evidence="3" type="ordered locus">Pedsa_1429</name>
</gene>
<reference evidence="3 4" key="1">
    <citation type="journal article" date="2011" name="Stand. Genomic Sci.">
        <title>Complete genome sequence of the gliding, heparinolytic Pedobacter saltans type strain (113).</title>
        <authorList>
            <person name="Liolios K."/>
            <person name="Sikorski J."/>
            <person name="Lu M."/>
            <person name="Nolan M."/>
            <person name="Lapidus A."/>
            <person name="Lucas S."/>
            <person name="Hammon N."/>
            <person name="Deshpande S."/>
            <person name="Cheng J.F."/>
            <person name="Tapia R."/>
            <person name="Han C."/>
            <person name="Goodwin L."/>
            <person name="Pitluck S."/>
            <person name="Huntemann M."/>
            <person name="Ivanova N."/>
            <person name="Pagani I."/>
            <person name="Mavromatis K."/>
            <person name="Ovchinikova G."/>
            <person name="Pati A."/>
            <person name="Chen A."/>
            <person name="Palaniappan K."/>
            <person name="Land M."/>
            <person name="Hauser L."/>
            <person name="Brambilla E.M."/>
            <person name="Kotsyurbenko O."/>
            <person name="Rohde M."/>
            <person name="Tindall B.J."/>
            <person name="Abt B."/>
            <person name="Goker M."/>
            <person name="Detter J.C."/>
            <person name="Woyke T."/>
            <person name="Bristow J."/>
            <person name="Eisen J.A."/>
            <person name="Markowitz V."/>
            <person name="Hugenholtz P."/>
            <person name="Klenk H.P."/>
            <person name="Kyrpides N.C."/>
        </authorList>
    </citation>
    <scope>NUCLEOTIDE SEQUENCE [LARGE SCALE GENOMIC DNA]</scope>
    <source>
        <strain evidence="4">ATCC 51119 / DSM 12145 / JCM 21818 / LMG 10337 / NBRC 100064 / NCIMB 13643</strain>
    </source>
</reference>
<sequence>MRESVNRIAIFRALQLGDILCAMPAVRAIREFYPDAEILFIGLPHTQGLIERFGDYIDRFIVFPGYPGLPEQPFNEEDFNIFAGQMRGLELDLIFQLQGNGSVVYDFLYGLGAKRVVGFCERVKQQDENLMLYPKGLHEVDRHLALLTYLGIPHSDDDLFFPLFYHDEMAFKALGLELKPKRYICIHPGSRGAWRQWPIGYFAAIADYCKKKGFEVIITGSGSELPIAEKLLDVMKEMPIVLCGRTSLGAVAYLIKNAALLVANCTGVSHVAAALKTPSVIISMDGEPCRWGPKNTELHTTVDWTVNPDLELVMREVMRRIDFLMLRSNV</sequence>
<protein>
    <submittedName>
        <fullName evidence="3">Glycosyl transferase family 9</fullName>
    </submittedName>
</protein>
<dbReference type="GO" id="GO:0005829">
    <property type="term" value="C:cytosol"/>
    <property type="evidence" value="ECO:0007669"/>
    <property type="project" value="TreeGrafter"/>
</dbReference>
<dbReference type="InterPro" id="IPR051199">
    <property type="entry name" value="LPS_LOS_Heptosyltrfase"/>
</dbReference>
<dbReference type="KEGG" id="psn:Pedsa_1429"/>
<dbReference type="GO" id="GO:0008713">
    <property type="term" value="F:ADP-heptose-lipopolysaccharide heptosyltransferase activity"/>
    <property type="evidence" value="ECO:0007669"/>
    <property type="project" value="TreeGrafter"/>
</dbReference>
<evidence type="ECO:0000313" key="4">
    <source>
        <dbReference type="Proteomes" id="UP000000310"/>
    </source>
</evidence>
<dbReference type="InterPro" id="IPR002201">
    <property type="entry name" value="Glyco_trans_9"/>
</dbReference>
<dbReference type="Proteomes" id="UP000000310">
    <property type="component" value="Chromosome"/>
</dbReference>
<dbReference type="Pfam" id="PF01075">
    <property type="entry name" value="Glyco_transf_9"/>
    <property type="match status" value="1"/>
</dbReference>
<keyword evidence="1" id="KW-0328">Glycosyltransferase</keyword>
<dbReference type="HOGENOM" id="CLU_038371_0_1_10"/>
<keyword evidence="4" id="KW-1185">Reference proteome</keyword>
<dbReference type="eggNOG" id="COG0859">
    <property type="taxonomic scope" value="Bacteria"/>
</dbReference>
<dbReference type="AlphaFoldDB" id="F0S4K3"/>
<evidence type="ECO:0000256" key="1">
    <source>
        <dbReference type="ARBA" id="ARBA00022676"/>
    </source>
</evidence>
<dbReference type="PANTHER" id="PTHR30160:SF1">
    <property type="entry name" value="LIPOPOLYSACCHARIDE 1,2-N-ACETYLGLUCOSAMINETRANSFERASE-RELATED"/>
    <property type="match status" value="1"/>
</dbReference>
<evidence type="ECO:0000256" key="2">
    <source>
        <dbReference type="ARBA" id="ARBA00022679"/>
    </source>
</evidence>